<dbReference type="EMBL" id="CP006939">
    <property type="protein sequence ID" value="AHC14543.1"/>
    <property type="molecule type" value="Genomic_DNA"/>
</dbReference>
<dbReference type="KEGG" id="slr:L21SP2_0345"/>
<protein>
    <submittedName>
        <fullName evidence="1">Uncharacterized protein</fullName>
    </submittedName>
</protein>
<sequence>MNNNVVHYQIIFPQGSENCLDMTLRRARQDRDSAAVT</sequence>
<dbReference type="EMBL" id="CP006939">
    <property type="protein sequence ID" value="AHC13781.1"/>
    <property type="molecule type" value="Genomic_DNA"/>
</dbReference>
<dbReference type="STRING" id="1307761.L21SP2_0345"/>
<evidence type="ECO:0000313" key="2">
    <source>
        <dbReference type="EMBL" id="AHC14543.1"/>
    </source>
</evidence>
<reference evidence="1 3" key="1">
    <citation type="journal article" date="2015" name="Stand. Genomic Sci.">
        <title>Complete genome sequence and description of Salinispira pacifica gen. nov., sp. nov., a novel spirochaete isolated form a hypersaline microbial mat.</title>
        <authorList>
            <person name="Ben Hania W."/>
            <person name="Joseph M."/>
            <person name="Schumann P."/>
            <person name="Bunk B."/>
            <person name="Fiebig A."/>
            <person name="Sproer C."/>
            <person name="Klenk H.P."/>
            <person name="Fardeau M.L."/>
            <person name="Spring S."/>
        </authorList>
    </citation>
    <scope>NUCLEOTIDE SEQUENCE [LARGE SCALE GENOMIC DNA]</scope>
    <source>
        <strain evidence="1 3">L21-RPul-D2</strain>
    </source>
</reference>
<dbReference type="HOGENOM" id="CLU_3348457_0_0_12"/>
<proteinExistence type="predicted"/>
<evidence type="ECO:0000313" key="3">
    <source>
        <dbReference type="Proteomes" id="UP000018680"/>
    </source>
</evidence>
<organism evidence="1 3">
    <name type="scientific">Salinispira pacifica</name>
    <dbReference type="NCBI Taxonomy" id="1307761"/>
    <lineage>
        <taxon>Bacteria</taxon>
        <taxon>Pseudomonadati</taxon>
        <taxon>Spirochaetota</taxon>
        <taxon>Spirochaetia</taxon>
        <taxon>Spirochaetales</taxon>
        <taxon>Spirochaetaceae</taxon>
        <taxon>Salinispira</taxon>
    </lineage>
</organism>
<evidence type="ECO:0000313" key="1">
    <source>
        <dbReference type="EMBL" id="AHC13781.1"/>
    </source>
</evidence>
<name>V5WF31_9SPIO</name>
<gene>
    <name evidence="1" type="ORF">L21SP2_0345</name>
    <name evidence="2" type="ORF">L21SP2_1140</name>
</gene>
<accession>V5WF31</accession>
<keyword evidence="3" id="KW-1185">Reference proteome</keyword>
<dbReference type="KEGG" id="slr:L21SP2_1140"/>
<dbReference type="Proteomes" id="UP000018680">
    <property type="component" value="Chromosome"/>
</dbReference>
<dbReference type="AlphaFoldDB" id="V5WF31"/>